<dbReference type="Pfam" id="PF19516">
    <property type="entry name" value="DUF6049"/>
    <property type="match status" value="1"/>
</dbReference>
<reference evidence="3 4" key="1">
    <citation type="submission" date="2020-07" db="EMBL/GenBank/DDBJ databases">
        <title>Sequencing the genomes of 1000 actinobacteria strains.</title>
        <authorList>
            <person name="Klenk H.-P."/>
        </authorList>
    </citation>
    <scope>NUCLEOTIDE SEQUENCE [LARGE SCALE GENOMIC DNA]</scope>
    <source>
        <strain evidence="3 4">DSM 24662</strain>
    </source>
</reference>
<dbReference type="EMBL" id="JACCBV010000001">
    <property type="protein sequence ID" value="NYE18529.1"/>
    <property type="molecule type" value="Genomic_DNA"/>
</dbReference>
<evidence type="ECO:0000256" key="1">
    <source>
        <dbReference type="SAM" id="MobiDB-lite"/>
    </source>
</evidence>
<dbReference type="PROSITE" id="PS51318">
    <property type="entry name" value="TAT"/>
    <property type="match status" value="1"/>
</dbReference>
<keyword evidence="2" id="KW-0812">Transmembrane</keyword>
<dbReference type="AlphaFoldDB" id="A0A7Y9GL82"/>
<keyword evidence="2" id="KW-1133">Transmembrane helix</keyword>
<evidence type="ECO:0000313" key="4">
    <source>
        <dbReference type="Proteomes" id="UP000576969"/>
    </source>
</evidence>
<comment type="caution">
    <text evidence="3">The sequence shown here is derived from an EMBL/GenBank/DDBJ whole genome shotgun (WGS) entry which is preliminary data.</text>
</comment>
<evidence type="ECO:0000313" key="3">
    <source>
        <dbReference type="EMBL" id="NYE18529.1"/>
    </source>
</evidence>
<proteinExistence type="predicted"/>
<protein>
    <recommendedName>
        <fullName evidence="5">2-oxoglutarate dehydrogenase</fullName>
    </recommendedName>
</protein>
<feature type="compositionally biased region" description="Low complexity" evidence="1">
    <location>
        <begin position="319"/>
        <end position="332"/>
    </location>
</feature>
<feature type="region of interest" description="Disordered" evidence="1">
    <location>
        <begin position="310"/>
        <end position="345"/>
    </location>
</feature>
<gene>
    <name evidence="3" type="ORF">BJ991_000557</name>
</gene>
<keyword evidence="2" id="KW-0472">Membrane</keyword>
<dbReference type="InterPro" id="IPR006311">
    <property type="entry name" value="TAT_signal"/>
</dbReference>
<accession>A0A7Y9GL82</accession>
<feature type="transmembrane region" description="Helical" evidence="2">
    <location>
        <begin position="694"/>
        <end position="713"/>
    </location>
</feature>
<dbReference type="Proteomes" id="UP000576969">
    <property type="component" value="Unassembled WGS sequence"/>
</dbReference>
<evidence type="ECO:0008006" key="5">
    <source>
        <dbReference type="Google" id="ProtNLM"/>
    </source>
</evidence>
<sequence length="741" mass="74888">MTVTSPAPGSPGRPARRRYAGALAVVGAVVALVTALLLPGAALTARADASPTPTPTPTLSGETVFTLAPVGNGIVRPGEALTVSVSVRNETPLAVPAGGVTLSLGRSALPNRSALRAWLAGDTDGVAVAPVGDIVLEAIEPEDERSAAIAVPADSPALAGLAPGVYPLVATYALPSGPLVSTSAMIVPDDASPAVGVGVLVPLTAPPLTEGLLTADQLAEFTAPGGSLANQLDGVAGTSAILAIDPAIVAAIRVLGDAAPESALAWLDRLESLPNARFALQYGDADAAAQLNAGIDPLEPTSLTAYMNVADFPPPTATPTPDDSASPTTSPETPSPSPTVDPDAPVLPTLDELLDVGASRANVYWPATGTASAAVVDALSALGSEEDPALTILSSGDTAAGRSGGTVTAHGASGDAELLVYDADVSAALDSASSFDGTAGRGAPLTAATAYLTFAMAESAGASILVTLDRGADRSHTAIRAAIHAAADAPRAAEASLALLTAGSARPAQLTDAEPDQARTDAVSALTADESAIARFATILDDPALLTGPQRAELLQLLGNGWLPDPTSWQTALADNREQTRARLDSVGILPPSTIQLFAYGAGVPVWVRNELPYPVNVVLYASPDDLRLDVQEATQVTASAASNTRVEVPVQARVGSGEVTVELQLRSRTFEQIGDPQSADVWVRAEWETVGTVALGVVVAALLGLGVVRTVLRARQRRADAAARTSRDASGPRNEDGAGS</sequence>
<feature type="region of interest" description="Disordered" evidence="1">
    <location>
        <begin position="720"/>
        <end position="741"/>
    </location>
</feature>
<evidence type="ECO:0000256" key="2">
    <source>
        <dbReference type="SAM" id="Phobius"/>
    </source>
</evidence>
<name>A0A7Y9GL82_9MICO</name>
<organism evidence="3 4">
    <name type="scientific">Microbacterium immunditiarum</name>
    <dbReference type="NCBI Taxonomy" id="337480"/>
    <lineage>
        <taxon>Bacteria</taxon>
        <taxon>Bacillati</taxon>
        <taxon>Actinomycetota</taxon>
        <taxon>Actinomycetes</taxon>
        <taxon>Micrococcales</taxon>
        <taxon>Microbacteriaceae</taxon>
        <taxon>Microbacterium</taxon>
    </lineage>
</organism>
<dbReference type="InterPro" id="IPR046112">
    <property type="entry name" value="DUF6049"/>
</dbReference>
<keyword evidence="4" id="KW-1185">Reference proteome</keyword>